<keyword evidence="2" id="KW-1185">Reference proteome</keyword>
<sequence>MKSGVRTTRDHLGKVSDGIRQLAKRQAMVGVPGDNANRQAGEPITNAQLAYIHTFGAPEVNIPPRPFLQPGIAKAKPRIVAELRGAADAAIEGDATGVEIGLARAGQTAATAAQTEIRNGLQPPLSPATIANRAQRTPGSGYRREATEADAKPLWDTGQLLRSITYVVRSR</sequence>
<dbReference type="RefSeq" id="WP_014199392.1">
    <property type="nucleotide sequence ID" value="NC_016595.1"/>
</dbReference>
<accession>A0A9P1JZN9</accession>
<proteinExistence type="predicted"/>
<geneLocation type="plasmid" evidence="1 2">
    <name>AZOBR_p3</name>
</geneLocation>
<reference evidence="1 2" key="1">
    <citation type="journal article" date="2011" name="PLoS Genet.">
        <title>Azospirillum genomes reveal transition of bacteria from aquatic to terrestrial environments.</title>
        <authorList>
            <person name="Wisniewski-Dye F."/>
            <person name="Borziak K."/>
            <person name="Khalsa-Moyers G."/>
            <person name="Alexandre G."/>
            <person name="Sukharnikov L.O."/>
            <person name="Wuichet K."/>
            <person name="Hurst G.B."/>
            <person name="McDonald W.H."/>
            <person name="Robertson J.S."/>
            <person name="Barbe V."/>
            <person name="Calteau A."/>
            <person name="Rouy Z."/>
            <person name="Mangenot S."/>
            <person name="Prigent-Combaret C."/>
            <person name="Normand P."/>
            <person name="Boyer M."/>
            <person name="Siguier P."/>
            <person name="Dessaux Y."/>
            <person name="Elmerich C."/>
            <person name="Condemine G."/>
            <person name="Krishnen G."/>
            <person name="Kennedy I."/>
            <person name="Paterson A.H."/>
            <person name="Gonzalez V."/>
            <person name="Mavingui P."/>
            <person name="Zhulin I.B."/>
        </authorList>
    </citation>
    <scope>NUCLEOTIDE SEQUENCE [LARGE SCALE GENOMIC DNA]</scope>
    <source>
        <strain evidence="1 2">Sp245</strain>
    </source>
</reference>
<evidence type="ECO:0000313" key="2">
    <source>
        <dbReference type="Proteomes" id="UP000007319"/>
    </source>
</evidence>
<dbReference type="KEGG" id="abs:AZOBR_p340118"/>
<gene>
    <name evidence="1" type="ORF">AZOBR_p340118</name>
</gene>
<evidence type="ECO:0000313" key="1">
    <source>
        <dbReference type="EMBL" id="CCD02880.1"/>
    </source>
</evidence>
<protein>
    <submittedName>
        <fullName evidence="1">Bacteriophage protein</fullName>
    </submittedName>
</protein>
<organism evidence="1 2">
    <name type="scientific">Azospirillum baldaniorum</name>
    <dbReference type="NCBI Taxonomy" id="1064539"/>
    <lineage>
        <taxon>Bacteria</taxon>
        <taxon>Pseudomonadati</taxon>
        <taxon>Pseudomonadota</taxon>
        <taxon>Alphaproteobacteria</taxon>
        <taxon>Rhodospirillales</taxon>
        <taxon>Azospirillaceae</taxon>
        <taxon>Azospirillum</taxon>
    </lineage>
</organism>
<keyword evidence="1" id="KW-0614">Plasmid</keyword>
<dbReference type="EMBL" id="HE577330">
    <property type="protein sequence ID" value="CCD02880.1"/>
    <property type="molecule type" value="Genomic_DNA"/>
</dbReference>
<dbReference type="AlphaFoldDB" id="A0A9P1JZN9"/>
<dbReference type="Proteomes" id="UP000007319">
    <property type="component" value="Plasmid AZOBR_p3"/>
</dbReference>
<name>A0A9P1JZN9_9PROT</name>